<keyword evidence="9" id="KW-0963">Cytoplasm</keyword>
<comment type="caution">
    <text evidence="12">The sequence shown here is derived from an EMBL/GenBank/DDBJ whole genome shotgun (WGS) entry which is preliminary data.</text>
</comment>
<comment type="subcellular location">
    <subcellularLocation>
        <location evidence="9">Cytoplasmic vesicle</location>
        <location evidence="9">COPII-coated vesicle membrane</location>
        <topology evidence="9">Peripheral membrane protein</topology>
        <orientation evidence="9">Cytoplasmic side</orientation>
    </subcellularLocation>
    <subcellularLocation>
        <location evidence="9">Endoplasmic reticulum membrane</location>
        <topology evidence="9">Peripheral membrane protein</topology>
        <orientation evidence="9">Cytoplasmic side</orientation>
    </subcellularLocation>
</comment>
<evidence type="ECO:0000256" key="4">
    <source>
        <dbReference type="ARBA" id="ARBA00022833"/>
    </source>
</evidence>
<name>A0AA35S9K8_GEOBA</name>
<dbReference type="GO" id="GO:0005789">
    <property type="term" value="C:endoplasmic reticulum membrane"/>
    <property type="evidence" value="ECO:0007669"/>
    <property type="project" value="UniProtKB-SubCell"/>
</dbReference>
<dbReference type="GO" id="GO:0070971">
    <property type="term" value="C:endoplasmic reticulum exit site"/>
    <property type="evidence" value="ECO:0007669"/>
    <property type="project" value="TreeGrafter"/>
</dbReference>
<keyword evidence="8 9" id="KW-0968">Cytoplasmic vesicle</keyword>
<evidence type="ECO:0000256" key="1">
    <source>
        <dbReference type="ARBA" id="ARBA00022448"/>
    </source>
</evidence>
<evidence type="ECO:0000259" key="10">
    <source>
        <dbReference type="Pfam" id="PF04810"/>
    </source>
</evidence>
<feature type="domain" description="Zinc finger Sec23/Sec24-type" evidence="10">
    <location>
        <begin position="58"/>
        <end position="98"/>
    </location>
</feature>
<dbReference type="Proteomes" id="UP001174909">
    <property type="component" value="Unassembled WGS sequence"/>
</dbReference>
<evidence type="ECO:0000256" key="3">
    <source>
        <dbReference type="ARBA" id="ARBA00022824"/>
    </source>
</evidence>
<dbReference type="InterPro" id="IPR006896">
    <property type="entry name" value="Sec23/24_trunk_dom"/>
</dbReference>
<dbReference type="InterPro" id="IPR037364">
    <property type="entry name" value="Sec23"/>
</dbReference>
<gene>
    <name evidence="12" type="ORF">GBAR_LOCUS14357</name>
</gene>
<dbReference type="GO" id="GO:0005096">
    <property type="term" value="F:GTPase activator activity"/>
    <property type="evidence" value="ECO:0007669"/>
    <property type="project" value="TreeGrafter"/>
</dbReference>
<dbReference type="GO" id="GO:0008270">
    <property type="term" value="F:zinc ion binding"/>
    <property type="evidence" value="ECO:0007669"/>
    <property type="project" value="InterPro"/>
</dbReference>
<dbReference type="Pfam" id="PF04810">
    <property type="entry name" value="zf-Sec23_Sec24"/>
    <property type="match status" value="1"/>
</dbReference>
<dbReference type="EMBL" id="CASHTH010002092">
    <property type="protein sequence ID" value="CAI8024767.1"/>
    <property type="molecule type" value="Genomic_DNA"/>
</dbReference>
<dbReference type="PANTHER" id="PTHR11141:SF0">
    <property type="entry name" value="PROTEIN TRANSPORT PROTEIN SEC23"/>
    <property type="match status" value="1"/>
</dbReference>
<evidence type="ECO:0000256" key="9">
    <source>
        <dbReference type="RuleBase" id="RU365030"/>
    </source>
</evidence>
<evidence type="ECO:0000256" key="2">
    <source>
        <dbReference type="ARBA" id="ARBA00022723"/>
    </source>
</evidence>
<proteinExistence type="inferred from homology"/>
<dbReference type="FunFam" id="2.30.30.380:FF:000001">
    <property type="entry name" value="Protein transport protein SEC23"/>
    <property type="match status" value="1"/>
</dbReference>
<keyword evidence="4 9" id="KW-0862">Zinc</keyword>
<dbReference type="GO" id="GO:0090110">
    <property type="term" value="P:COPII-coated vesicle cargo loading"/>
    <property type="evidence" value="ECO:0007669"/>
    <property type="project" value="TreeGrafter"/>
</dbReference>
<comment type="function">
    <text evidence="9">Component of the coat protein complex II (COPII) which promotes the formation of transport vesicles from the endoplasmic reticulum (ER). The coat has two main functions, the physical deformation of the endoplasmic reticulum membrane into vesicles and the selection of cargo molecules.</text>
</comment>
<dbReference type="GO" id="GO:0030127">
    <property type="term" value="C:COPII vesicle coat"/>
    <property type="evidence" value="ECO:0007669"/>
    <property type="project" value="InterPro"/>
</dbReference>
<protein>
    <recommendedName>
        <fullName evidence="9">Protein transport protein SEC23</fullName>
    </recommendedName>
</protein>
<sequence length="201" mass="22793">MATWQDFINQNEDRDGVRMTWNVWPATRIESTKMVVPLAALVTPLKERPDMPPICYDPVLCGRTQCRAVLNPMCQVDYRSKTWTCNFCLQRNAFPQHYAAISESNQPAELISQFSTIEYQLQRSGQAPVIFLFVVDTCQDEENLQALKESLQLSLSLIPPTALVGLITFGKMVCMRSNLHLCITHFPLLLPLSLSPHSHSI</sequence>
<evidence type="ECO:0000313" key="12">
    <source>
        <dbReference type="EMBL" id="CAI8024767.1"/>
    </source>
</evidence>
<evidence type="ECO:0000313" key="13">
    <source>
        <dbReference type="Proteomes" id="UP001174909"/>
    </source>
</evidence>
<keyword evidence="7 9" id="KW-0472">Membrane</keyword>
<keyword evidence="5 9" id="KW-0931">ER-Golgi transport</keyword>
<evidence type="ECO:0000256" key="5">
    <source>
        <dbReference type="ARBA" id="ARBA00022892"/>
    </source>
</evidence>
<dbReference type="PANTHER" id="PTHR11141">
    <property type="entry name" value="PROTEIN TRANSPORT PROTEIN SEC23"/>
    <property type="match status" value="1"/>
</dbReference>
<evidence type="ECO:0000256" key="8">
    <source>
        <dbReference type="ARBA" id="ARBA00023329"/>
    </source>
</evidence>
<dbReference type="SUPFAM" id="SSF81995">
    <property type="entry name" value="beta-sandwich domain of Sec23/24"/>
    <property type="match status" value="1"/>
</dbReference>
<keyword evidence="6 9" id="KW-0653">Protein transport</keyword>
<dbReference type="GO" id="GO:0006886">
    <property type="term" value="P:intracellular protein transport"/>
    <property type="evidence" value="ECO:0007669"/>
    <property type="project" value="InterPro"/>
</dbReference>
<accession>A0AA35S9K8</accession>
<comment type="similarity">
    <text evidence="9">Belongs to the SEC23/SEC24 family. SEC23 subfamily.</text>
</comment>
<evidence type="ECO:0000256" key="7">
    <source>
        <dbReference type="ARBA" id="ARBA00023136"/>
    </source>
</evidence>
<feature type="domain" description="Sec23/Sec24 trunk" evidence="11">
    <location>
        <begin position="127"/>
        <end position="173"/>
    </location>
</feature>
<keyword evidence="1 9" id="KW-0813">Transport</keyword>
<keyword evidence="2 9" id="KW-0479">Metal-binding</keyword>
<dbReference type="AlphaFoldDB" id="A0AA35S9K8"/>
<reference evidence="12" key="1">
    <citation type="submission" date="2023-03" db="EMBL/GenBank/DDBJ databases">
        <authorList>
            <person name="Steffen K."/>
            <person name="Cardenas P."/>
        </authorList>
    </citation>
    <scope>NUCLEOTIDE SEQUENCE</scope>
</reference>
<dbReference type="InterPro" id="IPR036465">
    <property type="entry name" value="vWFA_dom_sf"/>
</dbReference>
<dbReference type="Pfam" id="PF04811">
    <property type="entry name" value="Sec23_trunk"/>
    <property type="match status" value="1"/>
</dbReference>
<organism evidence="12 13">
    <name type="scientific">Geodia barretti</name>
    <name type="common">Barrett's horny sponge</name>
    <dbReference type="NCBI Taxonomy" id="519541"/>
    <lineage>
        <taxon>Eukaryota</taxon>
        <taxon>Metazoa</taxon>
        <taxon>Porifera</taxon>
        <taxon>Demospongiae</taxon>
        <taxon>Heteroscleromorpha</taxon>
        <taxon>Tetractinellida</taxon>
        <taxon>Astrophorina</taxon>
        <taxon>Geodiidae</taxon>
        <taxon>Geodia</taxon>
    </lineage>
</organism>
<keyword evidence="3 9" id="KW-0256">Endoplasmic reticulum</keyword>
<evidence type="ECO:0000259" key="11">
    <source>
        <dbReference type="Pfam" id="PF04811"/>
    </source>
</evidence>
<dbReference type="InterPro" id="IPR006895">
    <property type="entry name" value="Znf_Sec23_Sec24"/>
</dbReference>
<dbReference type="SUPFAM" id="SSF53300">
    <property type="entry name" value="vWA-like"/>
    <property type="match status" value="1"/>
</dbReference>
<dbReference type="Gene3D" id="3.40.50.410">
    <property type="entry name" value="von Willebrand factor, type A domain"/>
    <property type="match status" value="1"/>
</dbReference>
<keyword evidence="13" id="KW-1185">Reference proteome</keyword>
<evidence type="ECO:0000256" key="6">
    <source>
        <dbReference type="ARBA" id="ARBA00022927"/>
    </source>
</evidence>
<dbReference type="Gene3D" id="2.30.30.380">
    <property type="entry name" value="Zn-finger domain of Sec23/24"/>
    <property type="match status" value="1"/>
</dbReference>